<feature type="transmembrane region" description="Helical" evidence="1">
    <location>
        <begin position="12"/>
        <end position="33"/>
    </location>
</feature>
<keyword evidence="1" id="KW-0812">Transmembrane</keyword>
<keyword evidence="1" id="KW-1133">Transmembrane helix</keyword>
<sequence length="69" mass="7891">MDRETIIIWIKRVLAVITIAMWLFVIVNISQIGGDFNQQMMYCMASTMAIFGLLTGAFKLLERFEVSNS</sequence>
<protein>
    <submittedName>
        <fullName evidence="2">Uncharacterized protein</fullName>
    </submittedName>
</protein>
<accession>A0A1W1EKN4</accession>
<proteinExistence type="predicted"/>
<keyword evidence="1" id="KW-0472">Membrane</keyword>
<gene>
    <name evidence="2" type="ORF">MNB_SV-15-741</name>
</gene>
<dbReference type="AlphaFoldDB" id="A0A1W1EKN4"/>
<organism evidence="2">
    <name type="scientific">hydrothermal vent metagenome</name>
    <dbReference type="NCBI Taxonomy" id="652676"/>
    <lineage>
        <taxon>unclassified sequences</taxon>
        <taxon>metagenomes</taxon>
        <taxon>ecological metagenomes</taxon>
    </lineage>
</organism>
<name>A0A1W1EKN4_9ZZZZ</name>
<dbReference type="EMBL" id="FRYL01000039">
    <property type="protein sequence ID" value="SHO81438.1"/>
    <property type="molecule type" value="Genomic_DNA"/>
</dbReference>
<evidence type="ECO:0000256" key="1">
    <source>
        <dbReference type="SAM" id="Phobius"/>
    </source>
</evidence>
<reference evidence="2" key="1">
    <citation type="submission" date="2016-10" db="EMBL/GenBank/DDBJ databases">
        <authorList>
            <person name="de Groot N.N."/>
        </authorList>
    </citation>
    <scope>NUCLEOTIDE SEQUENCE</scope>
</reference>
<feature type="transmembrane region" description="Helical" evidence="1">
    <location>
        <begin position="39"/>
        <end position="61"/>
    </location>
</feature>
<evidence type="ECO:0000313" key="2">
    <source>
        <dbReference type="EMBL" id="SHO81438.1"/>
    </source>
</evidence>